<feature type="compositionally biased region" description="Polar residues" evidence="1">
    <location>
        <begin position="316"/>
        <end position="330"/>
    </location>
</feature>
<dbReference type="Gramene" id="OPUNC02G30670.1">
    <property type="protein sequence ID" value="OPUNC02G30670.1"/>
    <property type="gene ID" value="OPUNC02G30670"/>
</dbReference>
<feature type="region of interest" description="Disordered" evidence="1">
    <location>
        <begin position="296"/>
        <end position="331"/>
    </location>
</feature>
<dbReference type="EnsemblPlants" id="OPUNC02G30670.2">
    <property type="protein sequence ID" value="OPUNC02G30670.2"/>
    <property type="gene ID" value="OPUNC02G30670"/>
</dbReference>
<dbReference type="Gramene" id="OPUNC02G30670.2">
    <property type="protein sequence ID" value="OPUNC02G30670.2"/>
    <property type="gene ID" value="OPUNC02G30670"/>
</dbReference>
<reference evidence="2" key="2">
    <citation type="submission" date="2018-05" db="EMBL/GenBank/DDBJ databases">
        <title>OpunRS2 (Oryza punctata Reference Sequence Version 2).</title>
        <authorList>
            <person name="Zhang J."/>
            <person name="Kudrna D."/>
            <person name="Lee S."/>
            <person name="Talag J."/>
            <person name="Welchert J."/>
            <person name="Wing R.A."/>
        </authorList>
    </citation>
    <scope>NUCLEOTIDE SEQUENCE [LARGE SCALE GENOMIC DNA]</scope>
</reference>
<organism evidence="2">
    <name type="scientific">Oryza punctata</name>
    <name type="common">Red rice</name>
    <dbReference type="NCBI Taxonomy" id="4537"/>
    <lineage>
        <taxon>Eukaryota</taxon>
        <taxon>Viridiplantae</taxon>
        <taxon>Streptophyta</taxon>
        <taxon>Embryophyta</taxon>
        <taxon>Tracheophyta</taxon>
        <taxon>Spermatophyta</taxon>
        <taxon>Magnoliopsida</taxon>
        <taxon>Liliopsida</taxon>
        <taxon>Poales</taxon>
        <taxon>Poaceae</taxon>
        <taxon>BOP clade</taxon>
        <taxon>Oryzoideae</taxon>
        <taxon>Oryzeae</taxon>
        <taxon>Oryzinae</taxon>
        <taxon>Oryza</taxon>
    </lineage>
</organism>
<dbReference type="PANTHER" id="PTHR31110">
    <property type="entry name" value="PESTICIDAL CRYSTAL CRY8BA PROTEIN"/>
    <property type="match status" value="1"/>
</dbReference>
<proteinExistence type="predicted"/>
<keyword evidence="3" id="KW-1185">Reference proteome</keyword>
<feature type="compositionally biased region" description="Low complexity" evidence="1">
    <location>
        <begin position="108"/>
        <end position="122"/>
    </location>
</feature>
<dbReference type="AlphaFoldDB" id="A0A0E0K5H1"/>
<dbReference type="OMA" id="CINLRNE"/>
<dbReference type="EnsemblPlants" id="OPUNC02G30670.1">
    <property type="protein sequence ID" value="OPUNC02G30670.1"/>
    <property type="gene ID" value="OPUNC02G30670"/>
</dbReference>
<dbReference type="PANTHER" id="PTHR31110:SF2">
    <property type="entry name" value="PESTICIDAL CRYSTAL CRY8BA PROTEIN"/>
    <property type="match status" value="1"/>
</dbReference>
<protein>
    <submittedName>
        <fullName evidence="2">Uncharacterized protein</fullName>
    </submittedName>
</protein>
<dbReference type="Proteomes" id="UP000026962">
    <property type="component" value="Chromosome 2"/>
</dbReference>
<reference evidence="2" key="1">
    <citation type="submission" date="2015-04" db="UniProtKB">
        <authorList>
            <consortium name="EnsemblPlants"/>
        </authorList>
    </citation>
    <scope>IDENTIFICATION</scope>
</reference>
<dbReference type="STRING" id="4537.A0A0E0K5H1"/>
<sequence>MWQGHGGAVHSHNRIDALRAVRGAGGGLGMPPPEKFRSGHLPRAAAPPLRTDDGSVASGSDMEESSDTEEVEVCSGRYSVDSSPRREDILRRTAVPQYRYATGSGMPSYYSSDYSDLSSSRDTALPRTKQQQLRRPQAQVGRYVEEEEYSDSAGSSEFSSQVETRSNGVASRGGYASEYSHNGPARREANNAVPKTRMAATENYSRTAPLNSRTYQQEKYSAHVPAQDNVKSSQMESSVLNPDYLILFVAFYISEFHSIDGLSDVPSAPPIHAYDQEISQASQSVDANVCDGSTFKKEEYNDDSVEPNLPEKSERSTLNPGHSSKPSSSIPLRVPTFHASLQNVLLQSEEELMAKRTSELVSDGVASKPKKTIGKMKVQVRKVRMSVDVPSGCSFSSLPVVKLNSVRYRLSNVQSTLSSGWESVRRIQTLPQLPANSSFSKHSLAYMQASAQYIKQVSGVLKVGVTTLRNSSSYETPQETYSCQLRLKSTPEDDVVPMQPGSGETHVFFPDNLGDDLIIDVSDSKGKPCGRVVAQVATMAEESTDKLRWWSIYREPEHELVGRIQLYIHYTTAADENNTKYGSVAETVAYDIVLEVAMKAQHIQQRNLILHGSWKWLLTEFALYYGVSDAYTKLRYLSYIMDVATPTADWLNLVHDLLLPVLMKTQGTAALSHQENRILGEVEEQIEQTLAMVFENYKSLNESLPSGLVEDFRPPTGLAACALEPAIKLYSLLHDVLSPEAQLRLCGYFQAAARKRSRRYMLETDEYIAGNSEGIRVDLVTFTTAYQKMKSLCCNLRNEIFTDIEIHNQHILPSFVDLPNLAASIYSVELSSRLRAFLVACPPTGPSSPVADLVIATADFQKDLASWNICPIKAGVDAKELFHLYIVLWIEDKRRMLLENCRMDKVKWSGVRTQHMTTPFVDEMYDLLKNTLTEYEVIICRWPEYIFVLENAIADIEKAVIESLEKQYGDVLAPLKDCIAPKKFGLKYVQKLTKRNSVGPYTVPEDLGILLNTMKRLLDVLRPRIESHLKSWSSCMPNGGNTAAIGERLSEVTVTLRAKFRNYMQAVVEKLSENTRMQNTTKLKKIIQDSKELVMESDIRSRMQALKDQLVEAINHVHKVTEVHVFVAICRGFWDRMGQDVLSFLENRKENRAWYKGARVAVSVLDDTFASQMQQLLGNSIQQKELEPPRSIMEVRSILCKDAPRQKNSSFYY</sequence>
<dbReference type="eggNOG" id="ENOG502QTE9">
    <property type="taxonomic scope" value="Eukaryota"/>
</dbReference>
<feature type="compositionally biased region" description="Acidic residues" evidence="1">
    <location>
        <begin position="61"/>
        <end position="72"/>
    </location>
</feature>
<feature type="region of interest" description="Disordered" evidence="1">
    <location>
        <begin position="23"/>
        <end position="193"/>
    </location>
</feature>
<feature type="compositionally biased region" description="Polar residues" evidence="1">
    <location>
        <begin position="152"/>
        <end position="169"/>
    </location>
</feature>
<evidence type="ECO:0000256" key="1">
    <source>
        <dbReference type="SAM" id="MobiDB-lite"/>
    </source>
</evidence>
<accession>A0A0E0K5H1</accession>
<evidence type="ECO:0000313" key="3">
    <source>
        <dbReference type="Proteomes" id="UP000026962"/>
    </source>
</evidence>
<dbReference type="HOGENOM" id="CLU_003939_0_0_1"/>
<evidence type="ECO:0000313" key="2">
    <source>
        <dbReference type="EnsemblPlants" id="OPUNC02G30670.1"/>
    </source>
</evidence>
<name>A0A0E0K5H1_ORYPU</name>